<accession>A0A6G8AXW2</accession>
<dbReference type="AlphaFoldDB" id="A0A6G8AXW2"/>
<dbReference type="EMBL" id="CP049888">
    <property type="protein sequence ID" value="QIL49894.1"/>
    <property type="molecule type" value="Genomic_DNA"/>
</dbReference>
<protein>
    <submittedName>
        <fullName evidence="1">Uncharacterized protein</fullName>
    </submittedName>
</protein>
<reference evidence="1 2" key="1">
    <citation type="submission" date="2020-03" db="EMBL/GenBank/DDBJ databases">
        <title>Weissella sp. nov., isolated from Cybister lewisianus.</title>
        <authorList>
            <person name="Hyun D.-W."/>
            <person name="Bae J.-W."/>
        </authorList>
    </citation>
    <scope>NUCLEOTIDE SEQUENCE [LARGE SCALE GENOMIC DNA]</scope>
    <source>
        <strain evidence="1 2">HDW19</strain>
    </source>
</reference>
<sequence length="83" mass="9776">MKGIVEAVNNLADAIREKNNDSPWIKDDKQAINHLPFGKTKFYELKSEIPHRTMVDKGHVIEFYDKRDLDEWLEKYSEKVGNQ</sequence>
<evidence type="ECO:0000313" key="1">
    <source>
        <dbReference type="EMBL" id="QIL49894.1"/>
    </source>
</evidence>
<dbReference type="RefSeq" id="WP_166008968.1">
    <property type="nucleotide sequence ID" value="NZ_CP049888.1"/>
</dbReference>
<organism evidence="1 2">
    <name type="scientific">Weissella coleopterorum</name>
    <dbReference type="NCBI Taxonomy" id="2714949"/>
    <lineage>
        <taxon>Bacteria</taxon>
        <taxon>Bacillati</taxon>
        <taxon>Bacillota</taxon>
        <taxon>Bacilli</taxon>
        <taxon>Lactobacillales</taxon>
        <taxon>Lactobacillaceae</taxon>
        <taxon>Weissella</taxon>
    </lineage>
</organism>
<dbReference type="Proteomes" id="UP000500741">
    <property type="component" value="Chromosome"/>
</dbReference>
<gene>
    <name evidence="1" type="ORF">G7084_00270</name>
</gene>
<proteinExistence type="predicted"/>
<keyword evidence="2" id="KW-1185">Reference proteome</keyword>
<evidence type="ECO:0000313" key="2">
    <source>
        <dbReference type="Proteomes" id="UP000500741"/>
    </source>
</evidence>
<name>A0A6G8AXW2_9LACO</name>
<dbReference type="KEGG" id="wco:G7084_00270"/>